<keyword evidence="2" id="KW-1185">Reference proteome</keyword>
<proteinExistence type="predicted"/>
<protein>
    <submittedName>
        <fullName evidence="1">Uncharacterized protein</fullName>
    </submittedName>
</protein>
<reference evidence="1" key="1">
    <citation type="journal article" date="2019" name="bioRxiv">
        <title>The Genome of the Zebra Mussel, Dreissena polymorpha: A Resource for Invasive Species Research.</title>
        <authorList>
            <person name="McCartney M.A."/>
            <person name="Auch B."/>
            <person name="Kono T."/>
            <person name="Mallez S."/>
            <person name="Zhang Y."/>
            <person name="Obille A."/>
            <person name="Becker A."/>
            <person name="Abrahante J.E."/>
            <person name="Garbe J."/>
            <person name="Badalamenti J.P."/>
            <person name="Herman A."/>
            <person name="Mangelson H."/>
            <person name="Liachko I."/>
            <person name="Sullivan S."/>
            <person name="Sone E.D."/>
            <person name="Koren S."/>
            <person name="Silverstein K.A.T."/>
            <person name="Beckman K.B."/>
            <person name="Gohl D.M."/>
        </authorList>
    </citation>
    <scope>NUCLEOTIDE SEQUENCE</scope>
    <source>
        <strain evidence="1">Duluth1</strain>
        <tissue evidence="1">Whole animal</tissue>
    </source>
</reference>
<organism evidence="1 2">
    <name type="scientific">Dreissena polymorpha</name>
    <name type="common">Zebra mussel</name>
    <name type="synonym">Mytilus polymorpha</name>
    <dbReference type="NCBI Taxonomy" id="45954"/>
    <lineage>
        <taxon>Eukaryota</taxon>
        <taxon>Metazoa</taxon>
        <taxon>Spiralia</taxon>
        <taxon>Lophotrochozoa</taxon>
        <taxon>Mollusca</taxon>
        <taxon>Bivalvia</taxon>
        <taxon>Autobranchia</taxon>
        <taxon>Heteroconchia</taxon>
        <taxon>Euheterodonta</taxon>
        <taxon>Imparidentia</taxon>
        <taxon>Neoheterodontei</taxon>
        <taxon>Myida</taxon>
        <taxon>Dreissenoidea</taxon>
        <taxon>Dreissenidae</taxon>
        <taxon>Dreissena</taxon>
    </lineage>
</organism>
<evidence type="ECO:0000313" key="2">
    <source>
        <dbReference type="Proteomes" id="UP000828390"/>
    </source>
</evidence>
<reference evidence="1" key="2">
    <citation type="submission" date="2020-11" db="EMBL/GenBank/DDBJ databases">
        <authorList>
            <person name="McCartney M.A."/>
            <person name="Auch B."/>
            <person name="Kono T."/>
            <person name="Mallez S."/>
            <person name="Becker A."/>
            <person name="Gohl D.M."/>
            <person name="Silverstein K.A.T."/>
            <person name="Koren S."/>
            <person name="Bechman K.B."/>
            <person name="Herman A."/>
            <person name="Abrahante J.E."/>
            <person name="Garbe J."/>
        </authorList>
    </citation>
    <scope>NUCLEOTIDE SEQUENCE</scope>
    <source>
        <strain evidence="1">Duluth1</strain>
        <tissue evidence="1">Whole animal</tissue>
    </source>
</reference>
<accession>A0A9D4R5A7</accession>
<sequence>MLYMRVKKLSEAALAQADNCKFSGFGGCGKHNAYVRLLRNTPFSVDYDFPREIQQARSRL</sequence>
<dbReference type="AlphaFoldDB" id="A0A9D4R5A7"/>
<comment type="caution">
    <text evidence="1">The sequence shown here is derived from an EMBL/GenBank/DDBJ whole genome shotgun (WGS) entry which is preliminary data.</text>
</comment>
<dbReference type="EMBL" id="JAIWYP010000003">
    <property type="protein sequence ID" value="KAH3854743.1"/>
    <property type="molecule type" value="Genomic_DNA"/>
</dbReference>
<name>A0A9D4R5A7_DREPO</name>
<dbReference type="Proteomes" id="UP000828390">
    <property type="component" value="Unassembled WGS sequence"/>
</dbReference>
<evidence type="ECO:0000313" key="1">
    <source>
        <dbReference type="EMBL" id="KAH3854743.1"/>
    </source>
</evidence>
<gene>
    <name evidence="1" type="ORF">DPMN_097292</name>
</gene>